<reference evidence="7" key="1">
    <citation type="journal article" date="2017" name="Nat. Commun.">
        <title>The asparagus genome sheds light on the origin and evolution of a young Y chromosome.</title>
        <authorList>
            <person name="Harkess A."/>
            <person name="Zhou J."/>
            <person name="Xu C."/>
            <person name="Bowers J.E."/>
            <person name="Van der Hulst R."/>
            <person name="Ayyampalayam S."/>
            <person name="Mercati F."/>
            <person name="Riccardi P."/>
            <person name="McKain M.R."/>
            <person name="Kakrana A."/>
            <person name="Tang H."/>
            <person name="Ray J."/>
            <person name="Groenendijk J."/>
            <person name="Arikit S."/>
            <person name="Mathioni S.M."/>
            <person name="Nakano M."/>
            <person name="Shan H."/>
            <person name="Telgmann-Rauber A."/>
            <person name="Kanno A."/>
            <person name="Yue Z."/>
            <person name="Chen H."/>
            <person name="Li W."/>
            <person name="Chen Y."/>
            <person name="Xu X."/>
            <person name="Zhang Y."/>
            <person name="Luo S."/>
            <person name="Chen H."/>
            <person name="Gao J."/>
            <person name="Mao Z."/>
            <person name="Pires J.C."/>
            <person name="Luo M."/>
            <person name="Kudrna D."/>
            <person name="Wing R.A."/>
            <person name="Meyers B.C."/>
            <person name="Yi K."/>
            <person name="Kong H."/>
            <person name="Lavrijsen P."/>
            <person name="Sunseri F."/>
            <person name="Falavigna A."/>
            <person name="Ye Y."/>
            <person name="Leebens-Mack J.H."/>
            <person name="Chen G."/>
        </authorList>
    </citation>
    <scope>NUCLEOTIDE SEQUENCE [LARGE SCALE GENOMIC DNA]</scope>
    <source>
        <strain evidence="7">cv. DH0086</strain>
    </source>
</reference>
<dbReference type="PANTHER" id="PTHR47955">
    <property type="entry name" value="CYTOCHROME P450 FAMILY 71 PROTEIN"/>
    <property type="match status" value="1"/>
</dbReference>
<dbReference type="Gene3D" id="1.10.630.10">
    <property type="entry name" value="Cytochrome P450"/>
    <property type="match status" value="1"/>
</dbReference>
<dbReference type="Proteomes" id="UP000243459">
    <property type="component" value="Chromosome 5"/>
</dbReference>
<keyword evidence="5" id="KW-0408">Iron</keyword>
<evidence type="ECO:0000256" key="1">
    <source>
        <dbReference type="ARBA" id="ARBA00010617"/>
    </source>
</evidence>
<dbReference type="EMBL" id="CM007385">
    <property type="protein sequence ID" value="ONK69092.1"/>
    <property type="molecule type" value="Genomic_DNA"/>
</dbReference>
<evidence type="ECO:0000313" key="7">
    <source>
        <dbReference type="Proteomes" id="UP000243459"/>
    </source>
</evidence>
<dbReference type="Gramene" id="ONK69092">
    <property type="protein sequence ID" value="ONK69092"/>
    <property type="gene ID" value="A4U43_C05F19200"/>
</dbReference>
<dbReference type="GO" id="GO:0004497">
    <property type="term" value="F:monooxygenase activity"/>
    <property type="evidence" value="ECO:0007669"/>
    <property type="project" value="InterPro"/>
</dbReference>
<proteinExistence type="inferred from homology"/>
<keyword evidence="4" id="KW-0560">Oxidoreductase</keyword>
<evidence type="ECO:0000313" key="6">
    <source>
        <dbReference type="EMBL" id="ONK69092.1"/>
    </source>
</evidence>
<keyword evidence="3" id="KW-0479">Metal-binding</keyword>
<protein>
    <recommendedName>
        <fullName evidence="8">Cytochrome P450</fullName>
    </recommendedName>
</protein>
<dbReference type="SUPFAM" id="SSF48264">
    <property type="entry name" value="Cytochrome P450"/>
    <property type="match status" value="1"/>
</dbReference>
<dbReference type="GO" id="GO:0020037">
    <property type="term" value="F:heme binding"/>
    <property type="evidence" value="ECO:0007669"/>
    <property type="project" value="InterPro"/>
</dbReference>
<evidence type="ECO:0000256" key="4">
    <source>
        <dbReference type="ARBA" id="ARBA00023002"/>
    </source>
</evidence>
<evidence type="ECO:0000256" key="2">
    <source>
        <dbReference type="ARBA" id="ARBA00022617"/>
    </source>
</evidence>
<dbReference type="AlphaFoldDB" id="A0A5P1ESW9"/>
<dbReference type="OMA" id="MRTHDAS"/>
<organism evidence="6 7">
    <name type="scientific">Asparagus officinalis</name>
    <name type="common">Garden asparagus</name>
    <dbReference type="NCBI Taxonomy" id="4686"/>
    <lineage>
        <taxon>Eukaryota</taxon>
        <taxon>Viridiplantae</taxon>
        <taxon>Streptophyta</taxon>
        <taxon>Embryophyta</taxon>
        <taxon>Tracheophyta</taxon>
        <taxon>Spermatophyta</taxon>
        <taxon>Magnoliopsida</taxon>
        <taxon>Liliopsida</taxon>
        <taxon>Asparagales</taxon>
        <taxon>Asparagaceae</taxon>
        <taxon>Asparagoideae</taxon>
        <taxon>Asparagus</taxon>
    </lineage>
</organism>
<dbReference type="PRINTS" id="PR00463">
    <property type="entry name" value="EP450I"/>
</dbReference>
<keyword evidence="2" id="KW-0349">Heme</keyword>
<dbReference type="Pfam" id="PF00067">
    <property type="entry name" value="p450"/>
    <property type="match status" value="1"/>
</dbReference>
<dbReference type="PANTHER" id="PTHR47955:SF8">
    <property type="entry name" value="CYTOCHROME P450 71D11-LIKE"/>
    <property type="match status" value="1"/>
</dbReference>
<comment type="similarity">
    <text evidence="1">Belongs to the cytochrome P450 family.</text>
</comment>
<keyword evidence="7" id="KW-1185">Reference proteome</keyword>
<name>A0A5P1ESW9_ASPOF</name>
<accession>A0A5P1ESW9</accession>
<dbReference type="GO" id="GO:0016705">
    <property type="term" value="F:oxidoreductase activity, acting on paired donors, with incorporation or reduction of molecular oxygen"/>
    <property type="evidence" value="ECO:0007669"/>
    <property type="project" value="InterPro"/>
</dbReference>
<gene>
    <name evidence="6" type="ORF">A4U43_C05F19200</name>
</gene>
<dbReference type="InterPro" id="IPR036396">
    <property type="entry name" value="Cyt_P450_sf"/>
</dbReference>
<evidence type="ECO:0008006" key="8">
    <source>
        <dbReference type="Google" id="ProtNLM"/>
    </source>
</evidence>
<dbReference type="InterPro" id="IPR002401">
    <property type="entry name" value="Cyt_P450_E_grp-I"/>
</dbReference>
<evidence type="ECO:0000256" key="3">
    <source>
        <dbReference type="ARBA" id="ARBA00022723"/>
    </source>
</evidence>
<dbReference type="InterPro" id="IPR001128">
    <property type="entry name" value="Cyt_P450"/>
</dbReference>
<dbReference type="GO" id="GO:0005506">
    <property type="term" value="F:iron ion binding"/>
    <property type="evidence" value="ECO:0007669"/>
    <property type="project" value="InterPro"/>
</dbReference>
<sequence length="149" mass="17416">MRRLKKNLHMKSTRGEAERLPPGPWKLPILGSIHHLIGGSKLPHHRFQELSKVYGPLMHLRLGEVSMLIVSSPEVAKELMKTHDTNFATRPLFPAMDIFSYRGKSMSFGPYGENWRQLRKICVLELLSSRKSHPIYFLEIYTWFYHKSK</sequence>
<evidence type="ECO:0000256" key="5">
    <source>
        <dbReference type="ARBA" id="ARBA00023004"/>
    </source>
</evidence>